<keyword evidence="3" id="KW-0677">Repeat</keyword>
<dbReference type="Proteomes" id="UP001151760">
    <property type="component" value="Unassembled WGS sequence"/>
</dbReference>
<protein>
    <submittedName>
        <fullName evidence="5">Homeobox protein knotted-1-like protein 2</fullName>
    </submittedName>
</protein>
<reference evidence="5" key="1">
    <citation type="journal article" date="2022" name="Int. J. Mol. Sci.">
        <title>Draft Genome of Tanacetum Coccineum: Genomic Comparison of Closely Related Tanacetum-Family Plants.</title>
        <authorList>
            <person name="Yamashiro T."/>
            <person name="Shiraishi A."/>
            <person name="Nakayama K."/>
            <person name="Satake H."/>
        </authorList>
    </citation>
    <scope>NUCLEOTIDE SEQUENCE</scope>
</reference>
<evidence type="ECO:0000256" key="1">
    <source>
        <dbReference type="ARBA" id="ARBA00022614"/>
    </source>
</evidence>
<feature type="region of interest" description="Disordered" evidence="4">
    <location>
        <begin position="601"/>
        <end position="621"/>
    </location>
</feature>
<comment type="caution">
    <text evidence="5">The sequence shown here is derived from an EMBL/GenBank/DDBJ whole genome shotgun (WGS) entry which is preliminary data.</text>
</comment>
<dbReference type="Pfam" id="PF00560">
    <property type="entry name" value="LRR_1"/>
    <property type="match status" value="2"/>
</dbReference>
<evidence type="ECO:0000256" key="2">
    <source>
        <dbReference type="ARBA" id="ARBA00022729"/>
    </source>
</evidence>
<dbReference type="SUPFAM" id="SSF52047">
    <property type="entry name" value="RNI-like"/>
    <property type="match status" value="1"/>
</dbReference>
<gene>
    <name evidence="5" type="ORF">Tco_0725652</name>
</gene>
<dbReference type="Gene3D" id="3.80.10.10">
    <property type="entry name" value="Ribonuclease Inhibitor"/>
    <property type="match status" value="3"/>
</dbReference>
<keyword evidence="6" id="KW-1185">Reference proteome</keyword>
<dbReference type="InterPro" id="IPR001611">
    <property type="entry name" value="Leu-rich_rpt"/>
</dbReference>
<keyword evidence="1" id="KW-0433">Leucine-rich repeat</keyword>
<dbReference type="EMBL" id="BQNB010010327">
    <property type="protein sequence ID" value="GJS75771.1"/>
    <property type="molecule type" value="Genomic_DNA"/>
</dbReference>
<organism evidence="5 6">
    <name type="scientific">Tanacetum coccineum</name>
    <dbReference type="NCBI Taxonomy" id="301880"/>
    <lineage>
        <taxon>Eukaryota</taxon>
        <taxon>Viridiplantae</taxon>
        <taxon>Streptophyta</taxon>
        <taxon>Embryophyta</taxon>
        <taxon>Tracheophyta</taxon>
        <taxon>Spermatophyta</taxon>
        <taxon>Magnoliopsida</taxon>
        <taxon>eudicotyledons</taxon>
        <taxon>Gunneridae</taxon>
        <taxon>Pentapetalae</taxon>
        <taxon>asterids</taxon>
        <taxon>campanulids</taxon>
        <taxon>Asterales</taxon>
        <taxon>Asteraceae</taxon>
        <taxon>Asteroideae</taxon>
        <taxon>Anthemideae</taxon>
        <taxon>Anthemidinae</taxon>
        <taxon>Tanacetum</taxon>
    </lineage>
</organism>
<name>A0ABQ4YED0_9ASTR</name>
<accession>A0ABQ4YED0</accession>
<dbReference type="PANTHER" id="PTHR48060:SF20">
    <property type="entry name" value="LEUCINE-RICH REPEAT-CONTAINING N-TERMINAL PLANT-TYPE DOMAIN-CONTAINING PROTEIN"/>
    <property type="match status" value="1"/>
</dbReference>
<dbReference type="PANTHER" id="PTHR48060">
    <property type="entry name" value="DNA DAMAGE-REPAIR/TOLERATION PROTEIN DRT100"/>
    <property type="match status" value="1"/>
</dbReference>
<evidence type="ECO:0000256" key="4">
    <source>
        <dbReference type="SAM" id="MobiDB-lite"/>
    </source>
</evidence>
<sequence>MFVNYSNNKFGSSIPVDFGDALITASSFSISHSKVVGIIPKSINKARLLRKLDLSSNSLTGTIPLDGSTGDLDTLEFFRINKKIGGSLSSLPDSLWILDLAYSGFGFSLVFTTWVFKHKEDSVVRDLLSSNKWAFSFYISNSKVVGVIPESINNAEFLRVLDISSNALTGPIPVDGSMRYLESLDLSLNNRFQGPLPEFIFKLPSISTLTLSGNNFSGSVHLDVFGKLKKLRELDLSNNRFQGPLPEFIFKLPSISTLKLSGNNFSGSTIPLDGSTGDLDTLDSSNNKISGRIPEQLTRLMSLEFLNVSYNRLSGKIPQGDVMVSYILQTCRMRDQSAMAVPRLSKLDLPTVVLVSLFVFTTWVFKHKEDSVVRDLLSSNKWAFSFYISNSKVVGVIPESINNAEFLRVLDISSNALTGPIPVDGSMRYLESLDLSLNNRFQGPLPEFIFKLPSISTLTLSGNNFSGSVHLDVFGKLKKLRELDLSYNDLTDDLSVIATKLGNHLMFNSYTSDMCMLSWGMSSYARAMIELRADVELKDTIVMLCPNLLMRVLRKSLRIWPVSNKNGASTSGKKKQAEVSIQEVSKLNPFDALNSIENDDDLGTNGWNSSSARKGVTSSSNSTKPIAEMIDKFERQLIESKLLLVDDDGKPLSNVVSTVNADSDSEVEEVFDEHTTFTALTGLKGASDSGRGTNSLWEQ</sequence>
<evidence type="ECO:0000313" key="5">
    <source>
        <dbReference type="EMBL" id="GJS75771.1"/>
    </source>
</evidence>
<proteinExistence type="predicted"/>
<dbReference type="InterPro" id="IPR003591">
    <property type="entry name" value="Leu-rich_rpt_typical-subtyp"/>
</dbReference>
<dbReference type="InterPro" id="IPR053211">
    <property type="entry name" value="DNA_repair-toleration"/>
</dbReference>
<evidence type="ECO:0000313" key="6">
    <source>
        <dbReference type="Proteomes" id="UP001151760"/>
    </source>
</evidence>
<dbReference type="InterPro" id="IPR032675">
    <property type="entry name" value="LRR_dom_sf"/>
</dbReference>
<reference evidence="5" key="2">
    <citation type="submission" date="2022-01" db="EMBL/GenBank/DDBJ databases">
        <authorList>
            <person name="Yamashiro T."/>
            <person name="Shiraishi A."/>
            <person name="Satake H."/>
            <person name="Nakayama K."/>
        </authorList>
    </citation>
    <scope>NUCLEOTIDE SEQUENCE</scope>
</reference>
<dbReference type="SMART" id="SM00369">
    <property type="entry name" value="LRR_TYP"/>
    <property type="match status" value="4"/>
</dbReference>
<keyword evidence="2" id="KW-0732">Signal</keyword>
<dbReference type="Pfam" id="PF13855">
    <property type="entry name" value="LRR_8"/>
    <property type="match status" value="2"/>
</dbReference>
<evidence type="ECO:0000256" key="3">
    <source>
        <dbReference type="ARBA" id="ARBA00022737"/>
    </source>
</evidence>
<feature type="compositionally biased region" description="Polar residues" evidence="4">
    <location>
        <begin position="605"/>
        <end position="621"/>
    </location>
</feature>
<dbReference type="PRINTS" id="PR00019">
    <property type="entry name" value="LEURICHRPT"/>
</dbReference>